<dbReference type="PANTHER" id="PTHR43791">
    <property type="entry name" value="PERMEASE-RELATED"/>
    <property type="match status" value="1"/>
</dbReference>
<keyword evidence="3 7" id="KW-0812">Transmembrane</keyword>
<sequence length="84" mass="9337">MEASRRGSTHRENVEAKPSGLLMHEDVQLSPEETRAERRLVWKIDLIILPLLSLMYFLAALDRGDVSNTEVAGMGTELALTASQ</sequence>
<evidence type="ECO:0000256" key="6">
    <source>
        <dbReference type="SAM" id="MobiDB-lite"/>
    </source>
</evidence>
<accession>A0A7R7XEP5</accession>
<dbReference type="EMBL" id="AP024444">
    <property type="protein sequence ID" value="BCS19858.1"/>
    <property type="molecule type" value="Genomic_DNA"/>
</dbReference>
<evidence type="ECO:0000256" key="7">
    <source>
        <dbReference type="SAM" id="Phobius"/>
    </source>
</evidence>
<keyword evidence="2" id="KW-0813">Transport</keyword>
<evidence type="ECO:0000313" key="9">
    <source>
        <dbReference type="Proteomes" id="UP000654913"/>
    </source>
</evidence>
<evidence type="ECO:0000256" key="5">
    <source>
        <dbReference type="ARBA" id="ARBA00023136"/>
    </source>
</evidence>
<proteinExistence type="predicted"/>
<keyword evidence="9" id="KW-1185">Reference proteome</keyword>
<feature type="transmembrane region" description="Helical" evidence="7">
    <location>
        <begin position="40"/>
        <end position="59"/>
    </location>
</feature>
<evidence type="ECO:0000256" key="2">
    <source>
        <dbReference type="ARBA" id="ARBA00022448"/>
    </source>
</evidence>
<dbReference type="GeneID" id="64969863"/>
<protein>
    <submittedName>
        <fullName evidence="8">Uncharacterized protein</fullName>
    </submittedName>
</protein>
<reference evidence="8" key="2">
    <citation type="submission" date="2021-02" db="EMBL/GenBank/DDBJ databases">
        <title>Aspergillus puulaauensis MK2 genome sequence.</title>
        <authorList>
            <person name="Futagami T."/>
            <person name="Mori K."/>
            <person name="Kadooka C."/>
            <person name="Tanaka T."/>
        </authorList>
    </citation>
    <scope>NUCLEOTIDE SEQUENCE</scope>
    <source>
        <strain evidence="8">MK2</strain>
    </source>
</reference>
<dbReference type="GO" id="GO:0022857">
    <property type="term" value="F:transmembrane transporter activity"/>
    <property type="evidence" value="ECO:0007669"/>
    <property type="project" value="TreeGrafter"/>
</dbReference>
<reference evidence="8" key="1">
    <citation type="submission" date="2021-01" db="EMBL/GenBank/DDBJ databases">
        <authorList>
            <consortium name="Aspergillus puulaauensis MK2 genome sequencing consortium"/>
            <person name="Kazuki M."/>
            <person name="Futagami T."/>
        </authorList>
    </citation>
    <scope>NUCLEOTIDE SEQUENCE</scope>
    <source>
        <strain evidence="8">MK2</strain>
    </source>
</reference>
<name>A0A7R7XEP5_9EURO</name>
<feature type="region of interest" description="Disordered" evidence="6">
    <location>
        <begin position="1"/>
        <end position="20"/>
    </location>
</feature>
<dbReference type="OrthoDB" id="2985014at2759"/>
<evidence type="ECO:0000256" key="1">
    <source>
        <dbReference type="ARBA" id="ARBA00004141"/>
    </source>
</evidence>
<keyword evidence="5 7" id="KW-0472">Membrane</keyword>
<dbReference type="Proteomes" id="UP000654913">
    <property type="component" value="Chromosome 2"/>
</dbReference>
<evidence type="ECO:0000256" key="3">
    <source>
        <dbReference type="ARBA" id="ARBA00022692"/>
    </source>
</evidence>
<dbReference type="RefSeq" id="XP_041552052.1">
    <property type="nucleotide sequence ID" value="XM_041698914.1"/>
</dbReference>
<dbReference type="GO" id="GO:0016020">
    <property type="term" value="C:membrane"/>
    <property type="evidence" value="ECO:0007669"/>
    <property type="project" value="UniProtKB-SubCell"/>
</dbReference>
<organism evidence="8 9">
    <name type="scientific">Aspergillus puulaauensis</name>
    <dbReference type="NCBI Taxonomy" id="1220207"/>
    <lineage>
        <taxon>Eukaryota</taxon>
        <taxon>Fungi</taxon>
        <taxon>Dikarya</taxon>
        <taxon>Ascomycota</taxon>
        <taxon>Pezizomycotina</taxon>
        <taxon>Eurotiomycetes</taxon>
        <taxon>Eurotiomycetidae</taxon>
        <taxon>Eurotiales</taxon>
        <taxon>Aspergillaceae</taxon>
        <taxon>Aspergillus</taxon>
    </lineage>
</organism>
<dbReference type="KEGG" id="apuu:APUU_20290S"/>
<dbReference type="PANTHER" id="PTHR43791:SF36">
    <property type="entry name" value="TRANSPORTER, PUTATIVE (AFU_ORTHOLOGUE AFUA_6G08340)-RELATED"/>
    <property type="match status" value="1"/>
</dbReference>
<evidence type="ECO:0000313" key="8">
    <source>
        <dbReference type="EMBL" id="BCS19858.1"/>
    </source>
</evidence>
<gene>
    <name evidence="8" type="ORF">APUU_20290S</name>
</gene>
<comment type="subcellular location">
    <subcellularLocation>
        <location evidence="1">Membrane</location>
        <topology evidence="1">Multi-pass membrane protein</topology>
    </subcellularLocation>
</comment>
<evidence type="ECO:0000256" key="4">
    <source>
        <dbReference type="ARBA" id="ARBA00022989"/>
    </source>
</evidence>
<keyword evidence="4 7" id="KW-1133">Transmembrane helix</keyword>
<dbReference type="AlphaFoldDB" id="A0A7R7XEP5"/>